<dbReference type="GO" id="GO:0003779">
    <property type="term" value="F:actin binding"/>
    <property type="evidence" value="ECO:0007669"/>
    <property type="project" value="UniProtKB-KW"/>
</dbReference>
<keyword evidence="1" id="KW-0787">Thick filament</keyword>
<feature type="domain" description="Ig-like" evidence="9">
    <location>
        <begin position="1005"/>
        <end position="1093"/>
    </location>
</feature>
<dbReference type="CDD" id="cd00063">
    <property type="entry name" value="FN3"/>
    <property type="match status" value="3"/>
</dbReference>
<dbReference type="CDD" id="cd00096">
    <property type="entry name" value="Ig"/>
    <property type="match status" value="2"/>
</dbReference>
<accession>A0A7N8XPB4</accession>
<evidence type="ECO:0000259" key="10">
    <source>
        <dbReference type="PROSITE" id="PS50853"/>
    </source>
</evidence>
<evidence type="ECO:0000256" key="8">
    <source>
        <dbReference type="ARBA" id="ARBA00038352"/>
    </source>
</evidence>
<feature type="domain" description="Ig-like" evidence="9">
    <location>
        <begin position="795"/>
        <end position="883"/>
    </location>
</feature>
<dbReference type="GeneTree" id="ENSGT00940000160092"/>
<evidence type="ECO:0000256" key="3">
    <source>
        <dbReference type="ARBA" id="ARBA00022737"/>
    </source>
</evidence>
<dbReference type="FunFam" id="2.60.40.10:FF:000031">
    <property type="entry name" value="Myosin-binding protein C, slow type"/>
    <property type="match status" value="1"/>
</dbReference>
<keyword evidence="7" id="KW-0393">Immunoglobulin domain</keyword>
<dbReference type="InterPro" id="IPR003599">
    <property type="entry name" value="Ig_sub"/>
</dbReference>
<name>A0A7N8XPB4_9TELE</name>
<dbReference type="InterPro" id="IPR007110">
    <property type="entry name" value="Ig-like_dom"/>
</dbReference>
<keyword evidence="2" id="KW-0597">Phosphoprotein</keyword>
<dbReference type="PANTHER" id="PTHR13817:SF17">
    <property type="entry name" value="MYOSIN-BINDING PROTEIN C, FAST-TYPE"/>
    <property type="match status" value="1"/>
</dbReference>
<dbReference type="FunFam" id="2.60.40.10:FF:000111">
    <property type="entry name" value="Myosin-binding protein C, slow type"/>
    <property type="match status" value="1"/>
</dbReference>
<keyword evidence="6" id="KW-0009">Actin-binding</keyword>
<feature type="domain" description="Fibronectin type-III" evidence="10">
    <location>
        <begin position="696"/>
        <end position="791"/>
    </location>
</feature>
<dbReference type="AlphaFoldDB" id="A0A7N8XPB4"/>
<evidence type="ECO:0000259" key="9">
    <source>
        <dbReference type="PROSITE" id="PS50835"/>
    </source>
</evidence>
<dbReference type="SUPFAM" id="SSF48726">
    <property type="entry name" value="Immunoglobulin"/>
    <property type="match status" value="7"/>
</dbReference>
<dbReference type="GO" id="GO:0007155">
    <property type="term" value="P:cell adhesion"/>
    <property type="evidence" value="ECO:0007669"/>
    <property type="project" value="UniProtKB-KW"/>
</dbReference>
<dbReference type="FunFam" id="2.60.40.10:FF:000060">
    <property type="entry name" value="Myosin-binding protein C, slow type"/>
    <property type="match status" value="1"/>
</dbReference>
<dbReference type="Gene3D" id="2.60.40.10">
    <property type="entry name" value="Immunoglobulins"/>
    <property type="match status" value="10"/>
</dbReference>
<keyword evidence="4" id="KW-0130">Cell adhesion</keyword>
<evidence type="ECO:0000256" key="7">
    <source>
        <dbReference type="ARBA" id="ARBA00023319"/>
    </source>
</evidence>
<evidence type="ECO:0000256" key="6">
    <source>
        <dbReference type="ARBA" id="ARBA00023203"/>
    </source>
</evidence>
<evidence type="ECO:0000313" key="11">
    <source>
        <dbReference type="Ensembl" id="ENSMAMP00000052505.1"/>
    </source>
</evidence>
<dbReference type="FunFam" id="2.60.40.10:FF:000070">
    <property type="entry name" value="Myosin-binding protein C, slow type"/>
    <property type="match status" value="1"/>
</dbReference>
<dbReference type="PANTHER" id="PTHR13817">
    <property type="entry name" value="TITIN"/>
    <property type="match status" value="1"/>
</dbReference>
<dbReference type="SMART" id="SM00408">
    <property type="entry name" value="IGc2"/>
    <property type="match status" value="3"/>
</dbReference>
<dbReference type="FunFam" id="2.60.40.10:FF:000085">
    <property type="entry name" value="Myosin-binding protein C, slow type"/>
    <property type="match status" value="1"/>
</dbReference>
<dbReference type="GO" id="GO:0032982">
    <property type="term" value="C:myosin filament"/>
    <property type="evidence" value="ECO:0007669"/>
    <property type="project" value="UniProtKB-KW"/>
</dbReference>
<keyword evidence="3" id="KW-0677">Repeat</keyword>
<feature type="domain" description="Ig-like" evidence="9">
    <location>
        <begin position="31"/>
        <end position="138"/>
    </location>
</feature>
<dbReference type="Pfam" id="PF00041">
    <property type="entry name" value="fn3"/>
    <property type="match status" value="3"/>
</dbReference>
<dbReference type="InterPro" id="IPR036116">
    <property type="entry name" value="FN3_sf"/>
</dbReference>
<dbReference type="FunFam" id="2.60.40.10:FF:000326">
    <property type="entry name" value="Myosin-binding protein C, cardiac-type"/>
    <property type="match status" value="1"/>
</dbReference>
<feature type="domain" description="Fibronectin type-III" evidence="10">
    <location>
        <begin position="892"/>
        <end position="988"/>
    </location>
</feature>
<evidence type="ECO:0000256" key="2">
    <source>
        <dbReference type="ARBA" id="ARBA00022553"/>
    </source>
</evidence>
<feature type="domain" description="Fibronectin type-III" evidence="10">
    <location>
        <begin position="598"/>
        <end position="694"/>
    </location>
</feature>
<dbReference type="InterPro" id="IPR036179">
    <property type="entry name" value="Ig-like_dom_sf"/>
</dbReference>
<sequence length="1104" mass="123477">MVLPHGKTVAHFQCLITIKIQEILHVPGEGPQQSELTGLFVVKPESATAIKGKDISFVAQVDSSKLTRKPNMKWLKGKWLDLGSKAGKHLQFKESYDRNTKIYTYEMRIIKVVDGDAGGYRCEVTSKDKCDSCTFEVSVVVNVIDDNHPNIFSLTFSGDAGEDAGDLDFSALLKKREKKQEEPKEEVDVWEILKAAKPCDYEKIAFQYGITDLRGMLKRLKKMKVEPKKSDAFLRKLDPAYSVDKGKKIQLTVEVADPDAPIKWLKNGQEIKPSAKYVFESVGNKRILTINKCNLSDDAAYECVIGEEKCFTEVFVKEPPITITKLLDDVHTVVGEKVEFEVEVSEEGASVKWMKDGVELNRETAGSKYRFKKDGKRHILIINEATKEDIGMYHVFTNGGESKAELEVEDKELEVLQSIADLTVKAAEQAVFKCEVSDEKVTGKWFKDGVEVQPSDHIKITHVGRTHKLTIDDVKPSDAGDYTFVPDGYALSLSAKLNFLEIKIDYVPRQGNCAVLVQYCSQSWLLSGPSLLTLSRPMWQVVAEAEGRVRVESRKALSSFVIEGAEKEDEGHYSITVTNPAGEDKAELFVKIVDVPNPPENVKCTSVGEDSAMITWDPPAFDGGVPIKGYLMERKKVGSSRWTKLNFDVFESTTYEAKKMIEGVLYEMRVFAVNGIGISQPSANSKPFMPIAPTSEPTRLTVDDVTDTTCALKWRPPEKIGAGGIDGYIIEYCKEGSDQWVQANEDPVSKTQYRVKGLPVGEKMLFRVVAVNIAGRSPPTILSQAVTIREIMEHPKIRLPRHLRTKFIKVVGEKVNLFIPFQGKPRPIVTWFKDGILLEDKTVGTRTSDVDTILFIRSAERIHSGKYTLSVQIENMSDSADIDIQIVEKPGPPIPVRVTDVWGFNAALEWKPPKDNGNCEIIGYTIQKSDMKTKEWFTVYEHNRRPSCTVSDLVMGNEYSFRVFSENICGLSDEPGISKNTAVITKTGLVHKLPPFKEMDINCSPKFTAPLVDRSVVAGYTTAISCAVRGHPKPQIIWMKNNMIIGEDPKFRMQNNQGVLTLNIRKASLFDGGRYSCRAVNAHGQAEVECKLEVRGMQPELHFP</sequence>
<reference evidence="11" key="1">
    <citation type="submission" date="2025-08" db="UniProtKB">
        <authorList>
            <consortium name="Ensembl"/>
        </authorList>
    </citation>
    <scope>IDENTIFICATION</scope>
</reference>
<reference evidence="11" key="2">
    <citation type="submission" date="2025-09" db="UniProtKB">
        <authorList>
            <consortium name="Ensembl"/>
        </authorList>
    </citation>
    <scope>IDENTIFICATION</scope>
</reference>
<proteinExistence type="inferred from homology"/>
<keyword evidence="5" id="KW-0514">Muscle protein</keyword>
<feature type="domain" description="Ig-like" evidence="9">
    <location>
        <begin position="411"/>
        <end position="483"/>
    </location>
</feature>
<dbReference type="InterPro" id="IPR040849">
    <property type="entry name" value="MyBP-C_THB"/>
</dbReference>
<comment type="similarity">
    <text evidence="8">Belongs to the immunoglobulin superfamily. MyBP family.</text>
</comment>
<evidence type="ECO:0000256" key="5">
    <source>
        <dbReference type="ARBA" id="ARBA00023179"/>
    </source>
</evidence>
<evidence type="ECO:0000256" key="4">
    <source>
        <dbReference type="ARBA" id="ARBA00022889"/>
    </source>
</evidence>
<dbReference type="SMART" id="SM00409">
    <property type="entry name" value="IG"/>
    <property type="match status" value="7"/>
</dbReference>
<dbReference type="SUPFAM" id="SSF49265">
    <property type="entry name" value="Fibronectin type III"/>
    <property type="match status" value="2"/>
</dbReference>
<protein>
    <submittedName>
        <fullName evidence="11">Myosin binding protein Ca</fullName>
    </submittedName>
</protein>
<dbReference type="FunFam" id="2.60.40.10:FF:000062">
    <property type="entry name" value="Myosin-binding protein C, slow type"/>
    <property type="match status" value="1"/>
</dbReference>
<dbReference type="Pfam" id="PF18362">
    <property type="entry name" value="THB"/>
    <property type="match status" value="1"/>
</dbReference>
<organism evidence="11 12">
    <name type="scientific">Mastacembelus armatus</name>
    <name type="common">zig-zag eel</name>
    <dbReference type="NCBI Taxonomy" id="205130"/>
    <lineage>
        <taxon>Eukaryota</taxon>
        <taxon>Metazoa</taxon>
        <taxon>Chordata</taxon>
        <taxon>Craniata</taxon>
        <taxon>Vertebrata</taxon>
        <taxon>Euteleostomi</taxon>
        <taxon>Actinopterygii</taxon>
        <taxon>Neopterygii</taxon>
        <taxon>Teleostei</taxon>
        <taxon>Neoteleostei</taxon>
        <taxon>Acanthomorphata</taxon>
        <taxon>Anabantaria</taxon>
        <taxon>Synbranchiformes</taxon>
        <taxon>Mastacembelidae</taxon>
        <taxon>Mastacembelus</taxon>
    </lineage>
</organism>
<dbReference type="Ensembl" id="ENSMAMT00000050283.1">
    <property type="protein sequence ID" value="ENSMAMP00000052505.1"/>
    <property type="gene ID" value="ENSMAMG00000021466.2"/>
</dbReference>
<evidence type="ECO:0000313" key="12">
    <source>
        <dbReference type="Proteomes" id="UP000261640"/>
    </source>
</evidence>
<dbReference type="FunFam" id="2.60.40.10:FF:000081">
    <property type="entry name" value="Myosin-binding protein C, slow type"/>
    <property type="match status" value="1"/>
</dbReference>
<dbReference type="Proteomes" id="UP000261640">
    <property type="component" value="Unplaced"/>
</dbReference>
<feature type="domain" description="Ig-like" evidence="9">
    <location>
        <begin position="227"/>
        <end position="322"/>
    </location>
</feature>
<dbReference type="InterPro" id="IPR003961">
    <property type="entry name" value="FN3_dom"/>
</dbReference>
<dbReference type="InterPro" id="IPR003598">
    <property type="entry name" value="Ig_sub2"/>
</dbReference>
<dbReference type="Pfam" id="PF07679">
    <property type="entry name" value="I-set"/>
    <property type="match status" value="6"/>
</dbReference>
<dbReference type="PROSITE" id="PS50835">
    <property type="entry name" value="IG_LIKE"/>
    <property type="match status" value="5"/>
</dbReference>
<dbReference type="FunFam" id="2.60.40.10:FF:000225">
    <property type="entry name" value="Myosin-binding protein C, cardiac-type"/>
    <property type="match status" value="1"/>
</dbReference>
<evidence type="ECO:0000256" key="1">
    <source>
        <dbReference type="ARBA" id="ARBA00022433"/>
    </source>
</evidence>
<keyword evidence="12" id="KW-1185">Reference proteome</keyword>
<dbReference type="InterPro" id="IPR013783">
    <property type="entry name" value="Ig-like_fold"/>
</dbReference>
<dbReference type="PROSITE" id="PS50853">
    <property type="entry name" value="FN3"/>
    <property type="match status" value="3"/>
</dbReference>
<dbReference type="InterPro" id="IPR050964">
    <property type="entry name" value="Striated_Muscle_Regulatory"/>
</dbReference>
<dbReference type="InterPro" id="IPR013098">
    <property type="entry name" value="Ig_I-set"/>
</dbReference>
<dbReference type="SMART" id="SM00060">
    <property type="entry name" value="FN3"/>
    <property type="match status" value="3"/>
</dbReference>